<accession>A0ACA8QZK3</accession>
<gene>
    <name evidence="1" type="ORF">A5CPYCFAH4_24300</name>
</gene>
<dbReference type="EMBL" id="AP019737">
    <property type="protein sequence ID" value="BBL10206.1"/>
    <property type="molecule type" value="Genomic_DNA"/>
</dbReference>
<dbReference type="Proteomes" id="UP000317465">
    <property type="component" value="Chromosome"/>
</dbReference>
<organism evidence="1 2">
    <name type="scientific">Alistipes onderdonkii subsp. vulgaris</name>
    <dbReference type="NCBI Taxonomy" id="2585117"/>
    <lineage>
        <taxon>Bacteria</taxon>
        <taxon>Pseudomonadati</taxon>
        <taxon>Bacteroidota</taxon>
        <taxon>Bacteroidia</taxon>
        <taxon>Bacteroidales</taxon>
        <taxon>Rikenellaceae</taxon>
        <taxon>Alistipes</taxon>
    </lineage>
</organism>
<evidence type="ECO:0000313" key="2">
    <source>
        <dbReference type="Proteomes" id="UP000317465"/>
    </source>
</evidence>
<protein>
    <submittedName>
        <fullName evidence="1">Uncharacterized protein</fullName>
    </submittedName>
</protein>
<keyword evidence="2" id="KW-1185">Reference proteome</keyword>
<evidence type="ECO:0000313" key="1">
    <source>
        <dbReference type="EMBL" id="BBL10206.1"/>
    </source>
</evidence>
<name>A0ACA8QZK3_9BACT</name>
<sequence length="107" mass="12076">MKKWCVWLLALCVSQGAAAQDSEAGECVFHTGLEQYPTFMGGDLTEFRAWVYRNIRYPREAFDRGEQGRILVSFVIDTLGNVTQVEPSLYGIRSSFFVFSSGLIPEL</sequence>
<proteinExistence type="predicted"/>
<reference evidence="1 2" key="1">
    <citation type="journal article" date="2020" name="Int. J. Syst. Evol. Microbiol.">
        <title>Alistipes communis sp. nov., Alistipes dispar sp. nov. and Alistipes onderdonkii subsp. vulgaris subsp. nov., isolated from human faeces, and creation of Alistipes onderdonkii subsp. onderdonkii subsp. nov.</title>
        <authorList>
            <person name="Sakamoto M."/>
            <person name="Ikeyama N."/>
            <person name="Ogata Y."/>
            <person name="Suda W."/>
            <person name="Iino T."/>
            <person name="Hattori M."/>
            <person name="Ohkuma M."/>
        </authorList>
    </citation>
    <scope>NUCLEOTIDE SEQUENCE [LARGE SCALE GENOMIC DNA]</scope>
    <source>
        <strain evidence="1 2">5CPYCFAH4</strain>
    </source>
</reference>